<evidence type="ECO:0000313" key="2">
    <source>
        <dbReference type="EMBL" id="MDV2864953.1"/>
    </source>
</evidence>
<dbReference type="EMBL" id="JAWJAC010000015">
    <property type="protein sequence ID" value="MDV2864953.1"/>
    <property type="molecule type" value="Genomic_DNA"/>
</dbReference>
<dbReference type="PROSITE" id="PS51257">
    <property type="entry name" value="PROKAR_LIPOPROTEIN"/>
    <property type="match status" value="1"/>
</dbReference>
<name>A0AB35RSP0_9ENTR</name>
<evidence type="ECO:0000256" key="1">
    <source>
        <dbReference type="SAM" id="SignalP"/>
    </source>
</evidence>
<comment type="caution">
    <text evidence="2">The sequence shown here is derived from an EMBL/GenBank/DDBJ whole genome shotgun (WGS) entry which is preliminary data.</text>
</comment>
<dbReference type="Proteomes" id="UP001286589">
    <property type="component" value="Unassembled WGS sequence"/>
</dbReference>
<organism evidence="2 3">
    <name type="scientific">Phytobacter ursingii</name>
    <dbReference type="NCBI Taxonomy" id="1972431"/>
    <lineage>
        <taxon>Bacteria</taxon>
        <taxon>Pseudomonadati</taxon>
        <taxon>Pseudomonadota</taxon>
        <taxon>Gammaproteobacteria</taxon>
        <taxon>Enterobacterales</taxon>
        <taxon>Enterobacteriaceae</taxon>
        <taxon>Phytobacter</taxon>
    </lineage>
</organism>
<keyword evidence="3" id="KW-1185">Reference proteome</keyword>
<evidence type="ECO:0008006" key="4">
    <source>
        <dbReference type="Google" id="ProtNLM"/>
    </source>
</evidence>
<reference evidence="2 3" key="1">
    <citation type="submission" date="2023-10" db="EMBL/GenBank/DDBJ databases">
        <title>Phytobacter spp. The emergence of a new genus of hospital-origin enterobacteria encoding carbapenemases in Argentina.</title>
        <authorList>
            <person name="Vay C."/>
            <person name="Almuzara M."/>
            <person name="Traglia G.M."/>
            <person name="Campos J."/>
        </authorList>
    </citation>
    <scope>NUCLEOTIDE SEQUENCE [LARGE SCALE GENOMIC DNA]</scope>
    <source>
        <strain evidence="2 3">CVMA36</strain>
    </source>
</reference>
<dbReference type="RefSeq" id="WP_317101616.1">
    <property type="nucleotide sequence ID" value="NZ_JAWJAC010000015.1"/>
</dbReference>
<feature type="chain" id="PRO_5044331874" description="Lipoprotein" evidence="1">
    <location>
        <begin position="20"/>
        <end position="137"/>
    </location>
</feature>
<dbReference type="AlphaFoldDB" id="A0AB35RSP0"/>
<feature type="signal peptide" evidence="1">
    <location>
        <begin position="1"/>
        <end position="19"/>
    </location>
</feature>
<accession>A0AB35RSP0</accession>
<keyword evidence="1" id="KW-0732">Signal</keyword>
<proteinExistence type="predicted"/>
<sequence>MKKSFVALAIIFLAGCATKPVSNEQAKAVPQQQIFNKELLVKKQGTGEVVIKRDTGFMGSACLTRVYVDGKDVADLDTAQKVVVYPVVGEHIISAWPKGICGGGMSEQSAKVESDRILMFRIGYGTNGDFGIYPTAF</sequence>
<protein>
    <recommendedName>
        <fullName evidence="4">Lipoprotein</fullName>
    </recommendedName>
</protein>
<evidence type="ECO:0000313" key="3">
    <source>
        <dbReference type="Proteomes" id="UP001286589"/>
    </source>
</evidence>
<gene>
    <name evidence="2" type="ORF">R0H02_21115</name>
</gene>